<sequence length="621" mass="66524">MPSVVGRRLSSMAGWWRGLVRLVPVVAMAMAAFAAKAEDVSDPRTWDPKSWYLPGSSSDGFSEMRFIIARSSAVGCKPNCPEWISAEGAIAAGTPALLKRVLKKLGTRKLPIIVNSPGGDVDAALQLGRIIRKNRLDIAIGKTEFSDCWPGMEGCGASYGKGVAYFGVASDGGAMCNSACPLMFAGGVRRVAGSWAYLGVHQITTTYFPSTRHFRTTYQTIRGKRYRVTTETVTQGESYKTYKMSKAFSRKISAYLREMGVGRGVLDVMKATPASDIRHIALDDMLTMKLVTSRDTLDILTQAGICRRSPAPANCREIPANAKPAEVAAIKPKAGRSQPAQVPLSQPAKAAPQPVEAAPGNGAPDKGFILVRGSDPMCEPHCPEWMWVLPLGAVPGNEAPEMSFVVVRGSNSSCNPDCPEWISAQGVITSQTPQKLRQFLATLGSRRLPIVVSSRGGDLFGALAAGRIIHERKLDVAVARTDFVGCDPGEWSCLAKDGAYAGVTRDAKGDCDSACALMLAGGVRRLVGSWAWLSLGPMGQNQMIKAYLDEMAINPDLFMALQRIPVEHQLEPDMMLKLGLTTGPQSVDELTGATICKSLPKPDNCRVTPSANAEAAAPPRL</sequence>
<keyword evidence="4" id="KW-1185">Reference proteome</keyword>
<dbReference type="AlphaFoldDB" id="A0A2P9AST2"/>
<feature type="region of interest" description="Disordered" evidence="1">
    <location>
        <begin position="332"/>
        <end position="363"/>
    </location>
</feature>
<feature type="chain" id="PRO_5015145570" description="Periplasmic protein-like protein" evidence="2">
    <location>
        <begin position="38"/>
        <end position="621"/>
    </location>
</feature>
<proteinExistence type="predicted"/>
<accession>A0A2P9AST2</accession>
<dbReference type="SUPFAM" id="SSF52096">
    <property type="entry name" value="ClpP/crotonase"/>
    <property type="match status" value="1"/>
</dbReference>
<evidence type="ECO:0000256" key="1">
    <source>
        <dbReference type="SAM" id="MobiDB-lite"/>
    </source>
</evidence>
<keyword evidence="2" id="KW-0732">Signal</keyword>
<gene>
    <name evidence="3" type="ORF">BQ8482_390002</name>
</gene>
<evidence type="ECO:0000256" key="2">
    <source>
        <dbReference type="SAM" id="SignalP"/>
    </source>
</evidence>
<dbReference type="Proteomes" id="UP000245698">
    <property type="component" value="Unassembled WGS sequence"/>
</dbReference>
<dbReference type="EMBL" id="FUIG01000047">
    <property type="protein sequence ID" value="SJM34200.1"/>
    <property type="molecule type" value="Genomic_DNA"/>
</dbReference>
<evidence type="ECO:0000313" key="4">
    <source>
        <dbReference type="Proteomes" id="UP000245698"/>
    </source>
</evidence>
<feature type="signal peptide" evidence="2">
    <location>
        <begin position="1"/>
        <end position="37"/>
    </location>
</feature>
<protein>
    <recommendedName>
        <fullName evidence="5">Periplasmic protein-like protein</fullName>
    </recommendedName>
</protein>
<dbReference type="InterPro" id="IPR029045">
    <property type="entry name" value="ClpP/crotonase-like_dom_sf"/>
</dbReference>
<reference evidence="4" key="1">
    <citation type="submission" date="2016-12" db="EMBL/GenBank/DDBJ databases">
        <authorList>
            <person name="Brunel B."/>
        </authorList>
    </citation>
    <scope>NUCLEOTIDE SEQUENCE [LARGE SCALE GENOMIC DNA]</scope>
</reference>
<dbReference type="Gene3D" id="3.90.226.10">
    <property type="entry name" value="2-enoyl-CoA Hydratase, Chain A, domain 1"/>
    <property type="match status" value="1"/>
</dbReference>
<organism evidence="3 4">
    <name type="scientific">Mesorhizobium delmotii</name>
    <dbReference type="NCBI Taxonomy" id="1631247"/>
    <lineage>
        <taxon>Bacteria</taxon>
        <taxon>Pseudomonadati</taxon>
        <taxon>Pseudomonadota</taxon>
        <taxon>Alphaproteobacteria</taxon>
        <taxon>Hyphomicrobiales</taxon>
        <taxon>Phyllobacteriaceae</taxon>
        <taxon>Mesorhizobium</taxon>
    </lineage>
</organism>
<evidence type="ECO:0008006" key="5">
    <source>
        <dbReference type="Google" id="ProtNLM"/>
    </source>
</evidence>
<name>A0A2P9AST2_9HYPH</name>
<evidence type="ECO:0000313" key="3">
    <source>
        <dbReference type="EMBL" id="SJM34200.1"/>
    </source>
</evidence>